<evidence type="ECO:0000313" key="2">
    <source>
        <dbReference type="EMBL" id="CCM02951.1"/>
    </source>
</evidence>
<keyword evidence="1" id="KW-0472">Membrane</keyword>
<name>J4IAI1_9APHY</name>
<dbReference type="InParanoid" id="J4IAI1"/>
<dbReference type="OrthoDB" id="5389493at2759"/>
<dbReference type="HOGENOM" id="CLU_092145_0_0_1"/>
<proteinExistence type="predicted"/>
<dbReference type="AlphaFoldDB" id="J4IAI1"/>
<keyword evidence="1" id="KW-1133">Transmembrane helix</keyword>
<keyword evidence="1" id="KW-0812">Transmembrane</keyword>
<dbReference type="STRING" id="599839.J4IAI1"/>
<protein>
    <submittedName>
        <fullName evidence="2">Uncharacterized protein</fullName>
    </submittedName>
</protein>
<accession>J4IAI1</accession>
<dbReference type="GeneID" id="24097862"/>
<evidence type="ECO:0000313" key="3">
    <source>
        <dbReference type="Proteomes" id="UP000006352"/>
    </source>
</evidence>
<evidence type="ECO:0000256" key="1">
    <source>
        <dbReference type="SAM" id="Phobius"/>
    </source>
</evidence>
<dbReference type="RefSeq" id="XP_012182234.1">
    <property type="nucleotide sequence ID" value="XM_012326844.1"/>
</dbReference>
<keyword evidence="3" id="KW-1185">Reference proteome</keyword>
<reference evidence="2 3" key="1">
    <citation type="journal article" date="2012" name="Appl. Environ. Microbiol.">
        <title>Short-read sequencing for genomic analysis of the brown rot fungus Fibroporia radiculosa.</title>
        <authorList>
            <person name="Tang J.D."/>
            <person name="Perkins A.D."/>
            <person name="Sonstegard T.S."/>
            <person name="Schroeder S.G."/>
            <person name="Burgess S.C."/>
            <person name="Diehl S.V."/>
        </authorList>
    </citation>
    <scope>NUCLEOTIDE SEQUENCE [LARGE SCALE GENOMIC DNA]</scope>
    <source>
        <strain evidence="2 3">TFFH 294</strain>
    </source>
</reference>
<dbReference type="EMBL" id="HE797096">
    <property type="protein sequence ID" value="CCM02951.1"/>
    <property type="molecule type" value="Genomic_DNA"/>
</dbReference>
<gene>
    <name evidence="2" type="ORF">FIBRA_05066</name>
</gene>
<feature type="transmembrane region" description="Helical" evidence="1">
    <location>
        <begin position="249"/>
        <end position="271"/>
    </location>
</feature>
<feature type="transmembrane region" description="Helical" evidence="1">
    <location>
        <begin position="132"/>
        <end position="150"/>
    </location>
</feature>
<dbReference type="Proteomes" id="UP000006352">
    <property type="component" value="Unassembled WGS sequence"/>
</dbReference>
<feature type="transmembrane region" description="Helical" evidence="1">
    <location>
        <begin position="12"/>
        <end position="36"/>
    </location>
</feature>
<feature type="transmembrane region" description="Helical" evidence="1">
    <location>
        <begin position="170"/>
        <end position="192"/>
    </location>
</feature>
<feature type="transmembrane region" description="Helical" evidence="1">
    <location>
        <begin position="43"/>
        <end position="64"/>
    </location>
</feature>
<feature type="transmembrane region" description="Helical" evidence="1">
    <location>
        <begin position="84"/>
        <end position="102"/>
    </location>
</feature>
<sequence>MAGTSINYAHAAGIYSIAGAVIFAIVYAPLLGLFFFKSIRQPTYVFIVLTFFCFVRIIAFILRAVLAGSSSAAHNEHVLIAEEVIYSVSFFGMLYSAYTLVLDRESLIDMDVIMSYSPGPAKLLFRIMRARMVIRAALMAAVVIGIIGSVDYETASTLSSINSAVNLRSASVYIFLAVACLLTVNTIVLSAATLGGVQKKPAQAEADQETHYSTSGAFVLLAIAALILAREAFYAGTEHNLSRQNNEHWWYPFSAVTELIAAMLFLVPGLVPPRRELPAETRELAFIS</sequence>
<feature type="transmembrane region" description="Helical" evidence="1">
    <location>
        <begin position="212"/>
        <end position="229"/>
    </location>
</feature>
<organism evidence="2 3">
    <name type="scientific">Fibroporia radiculosa</name>
    <dbReference type="NCBI Taxonomy" id="599839"/>
    <lineage>
        <taxon>Eukaryota</taxon>
        <taxon>Fungi</taxon>
        <taxon>Dikarya</taxon>
        <taxon>Basidiomycota</taxon>
        <taxon>Agaricomycotina</taxon>
        <taxon>Agaricomycetes</taxon>
        <taxon>Polyporales</taxon>
        <taxon>Fibroporiaceae</taxon>
        <taxon>Fibroporia</taxon>
    </lineage>
</organism>